<accession>A0A1M5ULJ6</accession>
<evidence type="ECO:0000313" key="10">
    <source>
        <dbReference type="Proteomes" id="UP000184079"/>
    </source>
</evidence>
<dbReference type="CDD" id="cd00006">
    <property type="entry name" value="PTS_IIA_man"/>
    <property type="match status" value="1"/>
</dbReference>
<organism evidence="9 10">
    <name type="scientific">Virgibacillus chiguensis</name>
    <dbReference type="NCBI Taxonomy" id="411959"/>
    <lineage>
        <taxon>Bacteria</taxon>
        <taxon>Bacillati</taxon>
        <taxon>Bacillota</taxon>
        <taxon>Bacilli</taxon>
        <taxon>Bacillales</taxon>
        <taxon>Bacillaceae</taxon>
        <taxon>Virgibacillus</taxon>
    </lineage>
</organism>
<proteinExistence type="predicted"/>
<dbReference type="SUPFAM" id="SSF53062">
    <property type="entry name" value="PTS system fructose IIA component-like"/>
    <property type="match status" value="1"/>
</dbReference>
<keyword evidence="6" id="KW-0598">Phosphotransferase system</keyword>
<sequence length="138" mass="14974">MIGIIITGHGSYPEGMYESIRLIAGDVEGLKTVPFHENQEQLEHDLIAAMAEVEYGSGVVCFADLAGGTPFNVSSKIAASKGNVRVIGGTNSPMLLSSLFQREQNLDDFVQHALYEGQTNIKSFEIAKKNKEEDLDGI</sequence>
<keyword evidence="4" id="KW-0762">Sugar transport</keyword>
<evidence type="ECO:0000256" key="7">
    <source>
        <dbReference type="ARBA" id="ARBA00022777"/>
    </source>
</evidence>
<keyword evidence="3" id="KW-0963">Cytoplasm</keyword>
<evidence type="ECO:0000256" key="6">
    <source>
        <dbReference type="ARBA" id="ARBA00022683"/>
    </source>
</evidence>
<dbReference type="PANTHER" id="PTHR33799">
    <property type="entry name" value="PTS PERMEASE-RELATED-RELATED"/>
    <property type="match status" value="1"/>
</dbReference>
<dbReference type="AlphaFoldDB" id="A0A1M5ULJ6"/>
<dbReference type="InterPro" id="IPR036662">
    <property type="entry name" value="PTS_EIIA_man-typ_sf"/>
</dbReference>
<dbReference type="Proteomes" id="UP000184079">
    <property type="component" value="Unassembled WGS sequence"/>
</dbReference>
<evidence type="ECO:0000256" key="4">
    <source>
        <dbReference type="ARBA" id="ARBA00022597"/>
    </source>
</evidence>
<dbReference type="GO" id="GO:0005737">
    <property type="term" value="C:cytoplasm"/>
    <property type="evidence" value="ECO:0007669"/>
    <property type="project" value="UniProtKB-SubCell"/>
</dbReference>
<gene>
    <name evidence="9" type="ORF">SAMN05421807_11031</name>
</gene>
<dbReference type="Pfam" id="PF03610">
    <property type="entry name" value="EIIA-man"/>
    <property type="match status" value="1"/>
</dbReference>
<dbReference type="GO" id="GO:0009401">
    <property type="term" value="P:phosphoenolpyruvate-dependent sugar phosphotransferase system"/>
    <property type="evidence" value="ECO:0007669"/>
    <property type="project" value="UniProtKB-KW"/>
</dbReference>
<dbReference type="InterPro" id="IPR033887">
    <property type="entry name" value="PTS_IIA_man"/>
</dbReference>
<dbReference type="Gene3D" id="3.40.50.510">
    <property type="entry name" value="Phosphotransferase system, mannose-type IIA component"/>
    <property type="match status" value="1"/>
</dbReference>
<protein>
    <submittedName>
        <fullName evidence="9">PTS system, N-acetylgalactosamine-specific IIA component/PTS system, mannose-specific IIB component</fullName>
    </submittedName>
</protein>
<reference evidence="10" key="1">
    <citation type="submission" date="2016-11" db="EMBL/GenBank/DDBJ databases">
        <authorList>
            <person name="Varghese N."/>
            <person name="Submissions S."/>
        </authorList>
    </citation>
    <scope>NUCLEOTIDE SEQUENCE [LARGE SCALE GENOMIC DNA]</scope>
    <source>
        <strain evidence="10">CGMCC 1.6496</strain>
    </source>
</reference>
<dbReference type="GO" id="GO:0016020">
    <property type="term" value="C:membrane"/>
    <property type="evidence" value="ECO:0007669"/>
    <property type="project" value="InterPro"/>
</dbReference>
<feature type="domain" description="PTS EIIA type-4" evidence="8">
    <location>
        <begin position="1"/>
        <end position="121"/>
    </location>
</feature>
<dbReference type="EMBL" id="FQXD01000010">
    <property type="protein sequence ID" value="SHH63864.1"/>
    <property type="molecule type" value="Genomic_DNA"/>
</dbReference>
<evidence type="ECO:0000256" key="5">
    <source>
        <dbReference type="ARBA" id="ARBA00022679"/>
    </source>
</evidence>
<keyword evidence="10" id="KW-1185">Reference proteome</keyword>
<dbReference type="InterPro" id="IPR051471">
    <property type="entry name" value="Bacterial_PTS_sugar_comp"/>
</dbReference>
<name>A0A1M5ULJ6_9BACI</name>
<evidence type="ECO:0000256" key="2">
    <source>
        <dbReference type="ARBA" id="ARBA00022448"/>
    </source>
</evidence>
<evidence type="ECO:0000313" key="9">
    <source>
        <dbReference type="EMBL" id="SHH63864.1"/>
    </source>
</evidence>
<dbReference type="OrthoDB" id="9799827at2"/>
<keyword evidence="2" id="KW-0813">Transport</keyword>
<evidence type="ECO:0000256" key="3">
    <source>
        <dbReference type="ARBA" id="ARBA00022490"/>
    </source>
</evidence>
<dbReference type="RefSeq" id="WP_073009560.1">
    <property type="nucleotide sequence ID" value="NZ_FQXD01000010.1"/>
</dbReference>
<comment type="subcellular location">
    <subcellularLocation>
        <location evidence="1">Cytoplasm</location>
    </subcellularLocation>
</comment>
<dbReference type="GO" id="GO:0016301">
    <property type="term" value="F:kinase activity"/>
    <property type="evidence" value="ECO:0007669"/>
    <property type="project" value="UniProtKB-KW"/>
</dbReference>
<dbReference type="PANTHER" id="PTHR33799:SF1">
    <property type="entry name" value="PTS SYSTEM MANNOSE-SPECIFIC EIIAB COMPONENT-RELATED"/>
    <property type="match status" value="1"/>
</dbReference>
<keyword evidence="7" id="KW-0418">Kinase</keyword>
<evidence type="ECO:0000259" key="8">
    <source>
        <dbReference type="PROSITE" id="PS51096"/>
    </source>
</evidence>
<keyword evidence="5" id="KW-0808">Transferase</keyword>
<evidence type="ECO:0000256" key="1">
    <source>
        <dbReference type="ARBA" id="ARBA00004496"/>
    </source>
</evidence>
<dbReference type="PROSITE" id="PS51096">
    <property type="entry name" value="PTS_EIIA_TYPE_4"/>
    <property type="match status" value="1"/>
</dbReference>
<dbReference type="InterPro" id="IPR004701">
    <property type="entry name" value="PTS_EIIA_man-typ"/>
</dbReference>